<dbReference type="AlphaFoldDB" id="A0A927D6K8"/>
<dbReference type="PANTHER" id="PTHR37809:SF1">
    <property type="entry name" value="RIBOSOMAL PROTEIN S12 METHYLTHIOTRANSFERASE ACCESSORY FACTOR YCAO"/>
    <property type="match status" value="1"/>
</dbReference>
<dbReference type="Gene3D" id="3.30.160.660">
    <property type="match status" value="1"/>
</dbReference>
<dbReference type="RefSeq" id="WP_191077121.1">
    <property type="nucleotide sequence ID" value="NZ_JACTAG010000003.1"/>
</dbReference>
<sequence>MHDRLTLAWKVLVNYAELTRCFDLLSVTPAEGPGRFAFCVPNANAYARWPDYPVPARPESGRAASGRGLTAEQCRASALGEAVELASACVWGDEPLVTASPDALGASAVSPVTLNGFSDGQIATRDVWNAGPYGALDWRSRAVDTAAPIDWMVAITCDGTRCHVPADYVLVGRREKGDAGAIAIATTSGCASAATLEEAKRAALLELIERDAVGRWWYGRVPRPEVPVAEFAVPGDVSAYLSGRARQTLLLDLTTHIGVPVIAALSHAADGRDLGLGFGCHPNPSDAARSAITELFQTEIGLQQRAGQGDPLHRIWVETATVSKVPLAQVRAATPTAIPGDLSELTLRLARQGLTTAFVDLTRVAFDVPVVRAIVPGLWTDKPRFAGLRSAGIPEPDKFLPLLV</sequence>
<dbReference type="PANTHER" id="PTHR37809">
    <property type="entry name" value="RIBOSOMAL PROTEIN S12 METHYLTHIOTRANSFERASE ACCESSORY FACTOR YCAO"/>
    <property type="match status" value="1"/>
</dbReference>
<feature type="domain" description="YcaO" evidence="1">
    <location>
        <begin position="66"/>
        <end position="404"/>
    </location>
</feature>
<dbReference type="Pfam" id="PF02624">
    <property type="entry name" value="YcaO"/>
    <property type="match status" value="1"/>
</dbReference>
<protein>
    <submittedName>
        <fullName evidence="2">YcaO-like family protein</fullName>
    </submittedName>
</protein>
<dbReference type="Gene3D" id="3.30.1330.230">
    <property type="match status" value="1"/>
</dbReference>
<keyword evidence="3" id="KW-1185">Reference proteome</keyword>
<dbReference type="Gene3D" id="3.30.40.250">
    <property type="match status" value="1"/>
</dbReference>
<dbReference type="Proteomes" id="UP000635142">
    <property type="component" value="Unassembled WGS sequence"/>
</dbReference>
<comment type="caution">
    <text evidence="2">The sequence shown here is derived from an EMBL/GenBank/DDBJ whole genome shotgun (WGS) entry which is preliminary data.</text>
</comment>
<dbReference type="InterPro" id="IPR003776">
    <property type="entry name" value="YcaO-like_dom"/>
</dbReference>
<gene>
    <name evidence="2" type="ORF">H9Q16_19385</name>
</gene>
<dbReference type="EMBL" id="JACTAG010000003">
    <property type="protein sequence ID" value="MBD3666108.1"/>
    <property type="molecule type" value="Genomic_DNA"/>
</dbReference>
<organism evidence="2 3">
    <name type="scientific">Sulfitobacter aestuariivivens</name>
    <dbReference type="NCBI Taxonomy" id="2766981"/>
    <lineage>
        <taxon>Bacteria</taxon>
        <taxon>Pseudomonadati</taxon>
        <taxon>Pseudomonadota</taxon>
        <taxon>Alphaproteobacteria</taxon>
        <taxon>Rhodobacterales</taxon>
        <taxon>Roseobacteraceae</taxon>
        <taxon>Sulfitobacter</taxon>
    </lineage>
</organism>
<evidence type="ECO:0000259" key="1">
    <source>
        <dbReference type="PROSITE" id="PS51664"/>
    </source>
</evidence>
<proteinExistence type="predicted"/>
<name>A0A927D6K8_9RHOB</name>
<dbReference type="PROSITE" id="PS51664">
    <property type="entry name" value="YCAO"/>
    <property type="match status" value="1"/>
</dbReference>
<accession>A0A927D6K8</accession>
<evidence type="ECO:0000313" key="3">
    <source>
        <dbReference type="Proteomes" id="UP000635142"/>
    </source>
</evidence>
<reference evidence="2" key="1">
    <citation type="submission" date="2020-08" db="EMBL/GenBank/DDBJ databases">
        <title>Sulfitobacter aestuariivivens sp. nov., isolated from a tidal flat.</title>
        <authorList>
            <person name="Park S."/>
            <person name="Yoon J.-H."/>
        </authorList>
    </citation>
    <scope>NUCLEOTIDE SEQUENCE</scope>
    <source>
        <strain evidence="2">TSTF-M16</strain>
    </source>
</reference>
<evidence type="ECO:0000313" key="2">
    <source>
        <dbReference type="EMBL" id="MBD3666108.1"/>
    </source>
</evidence>